<name>A0ABW9RB33_9GAMM</name>
<dbReference type="Proteomes" id="UP000480164">
    <property type="component" value="Unassembled WGS sequence"/>
</dbReference>
<protein>
    <recommendedName>
        <fullName evidence="3">Transposase</fullName>
    </recommendedName>
</protein>
<dbReference type="EMBL" id="WLZX01000003">
    <property type="protein sequence ID" value="MTD27332.1"/>
    <property type="molecule type" value="Genomic_DNA"/>
</dbReference>
<accession>A0ABW9RB33</accession>
<keyword evidence="2" id="KW-1185">Reference proteome</keyword>
<organism evidence="1 2">
    <name type="scientific">Erwinia sorbitola</name>
    <dbReference type="NCBI Taxonomy" id="2681984"/>
    <lineage>
        <taxon>Bacteria</taxon>
        <taxon>Pseudomonadati</taxon>
        <taxon>Pseudomonadota</taxon>
        <taxon>Gammaproteobacteria</taxon>
        <taxon>Enterobacterales</taxon>
        <taxon>Erwiniaceae</taxon>
        <taxon>Erwinia</taxon>
    </lineage>
</organism>
<evidence type="ECO:0000313" key="2">
    <source>
        <dbReference type="Proteomes" id="UP000480164"/>
    </source>
</evidence>
<comment type="caution">
    <text evidence="1">The sequence shown here is derived from an EMBL/GenBank/DDBJ whole genome shotgun (WGS) entry which is preliminary data.</text>
</comment>
<proteinExistence type="predicted"/>
<gene>
    <name evidence="1" type="ORF">GK011_10310</name>
</gene>
<reference evidence="1 2" key="1">
    <citation type="submission" date="2019-11" db="EMBL/GenBank/DDBJ databases">
        <title>Erwinia sp. nov., isolated from feces of birds in Tibet plateau of China.</title>
        <authorList>
            <person name="Ge Y."/>
        </authorList>
    </citation>
    <scope>NUCLEOTIDE SEQUENCE [LARGE SCALE GENOMIC DNA]</scope>
    <source>
        <strain evidence="1 2">J316</strain>
    </source>
</reference>
<evidence type="ECO:0008006" key="3">
    <source>
        <dbReference type="Google" id="ProtNLM"/>
    </source>
</evidence>
<sequence>MNKRSMVKSKCHMKYGYLNVWQSICLRVAREMTLRNSELSGQEVW</sequence>
<evidence type="ECO:0000313" key="1">
    <source>
        <dbReference type="EMBL" id="MTD27332.1"/>
    </source>
</evidence>
<dbReference type="RefSeq" id="WP_154752624.1">
    <property type="nucleotide sequence ID" value="NZ_WLZX01000003.1"/>
</dbReference>